<gene>
    <name evidence="2" type="ORF">AAE961_04855</name>
</gene>
<feature type="domain" description="HTH cro/C1-type" evidence="1">
    <location>
        <begin position="10"/>
        <end position="65"/>
    </location>
</feature>
<dbReference type="Pfam" id="PF01381">
    <property type="entry name" value="HTH_3"/>
    <property type="match status" value="1"/>
</dbReference>
<dbReference type="CDD" id="cd00093">
    <property type="entry name" value="HTH_XRE"/>
    <property type="match status" value="1"/>
</dbReference>
<reference evidence="2 3" key="1">
    <citation type="submission" date="2024-07" db="EMBL/GenBank/DDBJ databases">
        <authorList>
            <person name="Pitt A."/>
            <person name="Hahn M.W."/>
        </authorList>
    </citation>
    <scope>NUCLEOTIDE SEQUENCE [LARGE SCALE GENOMIC DNA]</scope>
    <source>
        <strain evidence="2 3">2-BAHN-186B</strain>
    </source>
</reference>
<dbReference type="InterPro" id="IPR001387">
    <property type="entry name" value="Cro/C1-type_HTH"/>
</dbReference>
<evidence type="ECO:0000259" key="1">
    <source>
        <dbReference type="PROSITE" id="PS50943"/>
    </source>
</evidence>
<dbReference type="Gene3D" id="1.10.260.40">
    <property type="entry name" value="lambda repressor-like DNA-binding domains"/>
    <property type="match status" value="1"/>
</dbReference>
<dbReference type="RefSeq" id="WP_406800067.1">
    <property type="nucleotide sequence ID" value="NZ_JBEWZF010000001.1"/>
</dbReference>
<evidence type="ECO:0000313" key="2">
    <source>
        <dbReference type="EMBL" id="MFL0298193.1"/>
    </source>
</evidence>
<name>A0ABW8U261_9BACT</name>
<dbReference type="Proteomes" id="UP001623553">
    <property type="component" value="Unassembled WGS sequence"/>
</dbReference>
<comment type="caution">
    <text evidence="2">The sequence shown here is derived from an EMBL/GenBank/DDBJ whole genome shotgun (WGS) entry which is preliminary data.</text>
</comment>
<dbReference type="PROSITE" id="PS50943">
    <property type="entry name" value="HTH_CROC1"/>
    <property type="match status" value="1"/>
</dbReference>
<proteinExistence type="predicted"/>
<dbReference type="SMART" id="SM00530">
    <property type="entry name" value="HTH_XRE"/>
    <property type="match status" value="1"/>
</dbReference>
<protein>
    <submittedName>
        <fullName evidence="2">Helix-turn-helix domain-containing protein</fullName>
    </submittedName>
</protein>
<sequence>MHHLAIIETLKKRRILLQTNQETLSLLSGVSLRTVKQFESGKGNPTLETLQKLADVLGLELKLEIKNLTKEDESGNDLL</sequence>
<keyword evidence="3" id="KW-1185">Reference proteome</keyword>
<dbReference type="SUPFAM" id="SSF47413">
    <property type="entry name" value="lambda repressor-like DNA-binding domains"/>
    <property type="match status" value="1"/>
</dbReference>
<evidence type="ECO:0000313" key="3">
    <source>
        <dbReference type="Proteomes" id="UP001623553"/>
    </source>
</evidence>
<dbReference type="EMBL" id="JBEWZF010000001">
    <property type="protein sequence ID" value="MFL0298193.1"/>
    <property type="molecule type" value="Genomic_DNA"/>
</dbReference>
<organism evidence="2 3">
    <name type="scientific">Aquirufa novilacunae</name>
    <dbReference type="NCBI Taxonomy" id="3139305"/>
    <lineage>
        <taxon>Bacteria</taxon>
        <taxon>Pseudomonadati</taxon>
        <taxon>Bacteroidota</taxon>
        <taxon>Cytophagia</taxon>
        <taxon>Cytophagales</taxon>
        <taxon>Flectobacillaceae</taxon>
        <taxon>Aquirufa</taxon>
    </lineage>
</organism>
<dbReference type="InterPro" id="IPR010982">
    <property type="entry name" value="Lambda_DNA-bd_dom_sf"/>
</dbReference>
<accession>A0ABW8U261</accession>